<evidence type="ECO:0000313" key="3">
    <source>
        <dbReference type="Proteomes" id="UP000584931"/>
    </source>
</evidence>
<gene>
    <name evidence="2" type="ORF">HNR06_004939</name>
</gene>
<protein>
    <recommendedName>
        <fullName evidence="1">Transglutaminase-like domain-containing protein</fullName>
    </recommendedName>
</protein>
<dbReference type="RefSeq" id="WP_179811452.1">
    <property type="nucleotide sequence ID" value="NZ_JACCHL010000001.1"/>
</dbReference>
<dbReference type="InterPro" id="IPR002931">
    <property type="entry name" value="Transglutaminase-like"/>
</dbReference>
<comment type="caution">
    <text evidence="2">The sequence shown here is derived from an EMBL/GenBank/DDBJ whole genome shotgun (WGS) entry which is preliminary data.</text>
</comment>
<evidence type="ECO:0000313" key="2">
    <source>
        <dbReference type="EMBL" id="NYH55350.1"/>
    </source>
</evidence>
<evidence type="ECO:0000259" key="1">
    <source>
        <dbReference type="Pfam" id="PF01841"/>
    </source>
</evidence>
<sequence>MHAPVLERLPEGVQEIGRVVRGVLTHYRSGEFTGARLGEVDHRWVESMLAVDAARDARDGRPWEVGRQVPLVGCCRDFALVTVAALRVQGVAARIRVGFAPYLVEGFACDHVVVEYWDGSRWVWADTQLDPGRERGVDVLDLPRGRDAVGAAFASAAQVWSAYRAGLVDAGGYGVSPESPLRGGWLVRDYVLLELAHRQGDEVLLWDRWGAMEQWGESELVDEVAALPVAADGGDGAAEEELAAWYARDGRLRPRGRVYCASPSGYRGWVDLVSRVGEPAV</sequence>
<dbReference type="InterPro" id="IPR038765">
    <property type="entry name" value="Papain-like_cys_pep_sf"/>
</dbReference>
<accession>A0A7Z0BMJ2</accession>
<dbReference type="SUPFAM" id="SSF54001">
    <property type="entry name" value="Cysteine proteinases"/>
    <property type="match status" value="1"/>
</dbReference>
<dbReference type="Gene3D" id="3.10.620.30">
    <property type="match status" value="1"/>
</dbReference>
<feature type="domain" description="Transglutaminase-like" evidence="1">
    <location>
        <begin position="43"/>
        <end position="126"/>
    </location>
</feature>
<reference evidence="2 3" key="1">
    <citation type="submission" date="2020-07" db="EMBL/GenBank/DDBJ databases">
        <title>Sequencing the genomes of 1000 actinobacteria strains.</title>
        <authorList>
            <person name="Klenk H.-P."/>
        </authorList>
    </citation>
    <scope>NUCLEOTIDE SEQUENCE [LARGE SCALE GENOMIC DNA]</scope>
    <source>
        <strain evidence="2 3">DSM 45278</strain>
    </source>
</reference>
<dbReference type="EMBL" id="JACCHL010000001">
    <property type="protein sequence ID" value="NYH55350.1"/>
    <property type="molecule type" value="Genomic_DNA"/>
</dbReference>
<proteinExistence type="predicted"/>
<name>A0A7Z0BMJ2_9ACTN</name>
<dbReference type="AlphaFoldDB" id="A0A7Z0BMJ2"/>
<dbReference type="Pfam" id="PF01841">
    <property type="entry name" value="Transglut_core"/>
    <property type="match status" value="1"/>
</dbReference>
<dbReference type="Proteomes" id="UP000584931">
    <property type="component" value="Unassembled WGS sequence"/>
</dbReference>
<organism evidence="2 3">
    <name type="scientific">Nocardiopsis sinuspersici</name>
    <dbReference type="NCBI Taxonomy" id="501010"/>
    <lineage>
        <taxon>Bacteria</taxon>
        <taxon>Bacillati</taxon>
        <taxon>Actinomycetota</taxon>
        <taxon>Actinomycetes</taxon>
        <taxon>Streptosporangiales</taxon>
        <taxon>Nocardiopsidaceae</taxon>
        <taxon>Nocardiopsis</taxon>
    </lineage>
</organism>